<protein>
    <submittedName>
        <fullName evidence="2">Uncharacterized protein LOC111124009</fullName>
    </submittedName>
</protein>
<dbReference type="GeneID" id="111124009"/>
<dbReference type="AlphaFoldDB" id="A0A8B8D4U7"/>
<dbReference type="OrthoDB" id="6071040at2759"/>
<dbReference type="Proteomes" id="UP000694844">
    <property type="component" value="Chromosome 3"/>
</dbReference>
<organism evidence="1 2">
    <name type="scientific">Crassostrea virginica</name>
    <name type="common">Eastern oyster</name>
    <dbReference type="NCBI Taxonomy" id="6565"/>
    <lineage>
        <taxon>Eukaryota</taxon>
        <taxon>Metazoa</taxon>
        <taxon>Spiralia</taxon>
        <taxon>Lophotrochozoa</taxon>
        <taxon>Mollusca</taxon>
        <taxon>Bivalvia</taxon>
        <taxon>Autobranchia</taxon>
        <taxon>Pteriomorphia</taxon>
        <taxon>Ostreida</taxon>
        <taxon>Ostreoidea</taxon>
        <taxon>Ostreidae</taxon>
        <taxon>Crassostrea</taxon>
    </lineage>
</organism>
<evidence type="ECO:0000313" key="1">
    <source>
        <dbReference type="Proteomes" id="UP000694844"/>
    </source>
</evidence>
<proteinExistence type="predicted"/>
<keyword evidence="1" id="KW-1185">Reference proteome</keyword>
<dbReference type="RefSeq" id="XP_022322559.1">
    <property type="nucleotide sequence ID" value="XM_022466851.1"/>
</dbReference>
<gene>
    <name evidence="2" type="primary">LOC111124009</name>
</gene>
<reference evidence="2" key="1">
    <citation type="submission" date="2025-08" db="UniProtKB">
        <authorList>
            <consortium name="RefSeq"/>
        </authorList>
    </citation>
    <scope>IDENTIFICATION</scope>
    <source>
        <tissue evidence="2">Whole sample</tissue>
    </source>
</reference>
<sequence>MAAQQTKAGDICVYGDVADHLTWKATNCGQKLDFGCEIIGSSIHVLPASAQGVACPALLKMTSNHINRGGIVRSNTNPERISAGMYAYFKREDMVYTLGKGVGYEKTESNIDCLLQCLMTLDCNGVIILDKFHCLLYHQ</sequence>
<accession>A0A8B8D4U7</accession>
<evidence type="ECO:0000313" key="2">
    <source>
        <dbReference type="RefSeq" id="XP_022322559.1"/>
    </source>
</evidence>
<dbReference type="KEGG" id="cvn:111124009"/>
<name>A0A8B8D4U7_CRAVI</name>